<dbReference type="InterPro" id="IPR044946">
    <property type="entry name" value="Restrct_endonuc_typeI_TRD_sf"/>
</dbReference>
<evidence type="ECO:0000259" key="4">
    <source>
        <dbReference type="Pfam" id="PF01420"/>
    </source>
</evidence>
<comment type="caution">
    <text evidence="5">The sequence shown here is derived from an EMBL/GenBank/DDBJ whole genome shotgun (WGS) entry which is preliminary data.</text>
</comment>
<dbReference type="InterPro" id="IPR000055">
    <property type="entry name" value="Restrct_endonuc_typeI_TRD"/>
</dbReference>
<dbReference type="SUPFAM" id="SSF116734">
    <property type="entry name" value="DNA methylase specificity domain"/>
    <property type="match status" value="2"/>
</dbReference>
<keyword evidence="2" id="KW-0680">Restriction system</keyword>
<keyword evidence="3" id="KW-0238">DNA-binding</keyword>
<dbReference type="EMBL" id="JAGIOI010000001">
    <property type="protein sequence ID" value="MBP2412276.1"/>
    <property type="molecule type" value="Genomic_DNA"/>
</dbReference>
<dbReference type="CDD" id="cd17249">
    <property type="entry name" value="RMtype1_S_EcoR124I-TRD2-CR2_like"/>
    <property type="match status" value="1"/>
</dbReference>
<keyword evidence="6" id="KW-1185">Reference proteome</keyword>
<dbReference type="RefSeq" id="WP_209678114.1">
    <property type="nucleotide sequence ID" value="NZ_JAGIOI010000001.1"/>
</dbReference>
<organism evidence="5 6">
    <name type="scientific">Arthrobacter stackebrandtii</name>
    <dbReference type="NCBI Taxonomy" id="272161"/>
    <lineage>
        <taxon>Bacteria</taxon>
        <taxon>Bacillati</taxon>
        <taxon>Actinomycetota</taxon>
        <taxon>Actinomycetes</taxon>
        <taxon>Micrococcales</taxon>
        <taxon>Micrococcaceae</taxon>
        <taxon>Arthrobacter</taxon>
    </lineage>
</organism>
<proteinExistence type="inferred from homology"/>
<evidence type="ECO:0000256" key="2">
    <source>
        <dbReference type="ARBA" id="ARBA00022747"/>
    </source>
</evidence>
<dbReference type="GO" id="GO:0009035">
    <property type="term" value="F:type I site-specific deoxyribonuclease activity"/>
    <property type="evidence" value="ECO:0007669"/>
    <property type="project" value="UniProtKB-EC"/>
</dbReference>
<evidence type="ECO:0000256" key="3">
    <source>
        <dbReference type="ARBA" id="ARBA00023125"/>
    </source>
</evidence>
<feature type="domain" description="Type I restriction modification DNA specificity" evidence="4">
    <location>
        <begin position="4"/>
        <end position="177"/>
    </location>
</feature>
<evidence type="ECO:0000256" key="1">
    <source>
        <dbReference type="ARBA" id="ARBA00010923"/>
    </source>
</evidence>
<dbReference type="PANTHER" id="PTHR30408:SF13">
    <property type="entry name" value="TYPE I RESTRICTION ENZYME HINDI SPECIFICITY SUBUNIT"/>
    <property type="match status" value="1"/>
</dbReference>
<gene>
    <name evidence="5" type="ORF">JOF48_001075</name>
</gene>
<comment type="similarity">
    <text evidence="1">Belongs to the type-I restriction system S methylase family.</text>
</comment>
<dbReference type="Pfam" id="PF01420">
    <property type="entry name" value="Methylase_S"/>
    <property type="match status" value="1"/>
</dbReference>
<keyword evidence="5" id="KW-0378">Hydrolase</keyword>
<name>A0ABS4YU07_9MICC</name>
<evidence type="ECO:0000313" key="6">
    <source>
        <dbReference type="Proteomes" id="UP000711614"/>
    </source>
</evidence>
<dbReference type="Proteomes" id="UP000711614">
    <property type="component" value="Unassembled WGS sequence"/>
</dbReference>
<dbReference type="InterPro" id="IPR052021">
    <property type="entry name" value="Type-I_RS_S_subunit"/>
</dbReference>
<accession>A0ABS4YU07</accession>
<dbReference type="Gene3D" id="3.90.220.20">
    <property type="entry name" value="DNA methylase specificity domains"/>
    <property type="match status" value="2"/>
</dbReference>
<dbReference type="EC" id="3.1.21.3" evidence="5"/>
<protein>
    <submittedName>
        <fullName evidence="5">Type I restriction enzyme S subunit</fullName>
        <ecNumber evidence="5">3.1.21.3</ecNumber>
    </submittedName>
</protein>
<reference evidence="5 6" key="1">
    <citation type="submission" date="2021-03" db="EMBL/GenBank/DDBJ databases">
        <title>Sequencing the genomes of 1000 actinobacteria strains.</title>
        <authorList>
            <person name="Klenk H.-P."/>
        </authorList>
    </citation>
    <scope>NUCLEOTIDE SEQUENCE [LARGE SCALE GENOMIC DNA]</scope>
    <source>
        <strain evidence="5 6">DSM 16005</strain>
    </source>
</reference>
<sequence>MSLPHGWNTTPIGEAGKWLSGGTPSTGNSEYWNGDIPWISSGSLTNFRLTTSDRKVTAKGAENGTRMVQPRTILMVVRGMSLKSEFRIGVAMRPMTFGQDCKALVAGESFDPTFLAYAILAQTPKILGIVDEAGHGTGRLNSDQLYAVEIGVPPMPEQRAIAEVLGALDDKIAANTKLATTTTSLMTELIASYSATVPLSDVVDHRKTSRNPSALSRGRVAHFSLPAFDLDKSPEVCEPSTIKSNKFLIDKPSVLISKLNPRFPRIWDVATLPGMMSLASTEFLVLEPKSISTAVLFAILSQPSFSASLQTQVAGTSSSHQRVKPSDLMATRIPNPAAIPESVLAQITSLGAHTALMRLENKTLSATRDALLPQLMSGKLRVKDAEPLVSAAV</sequence>
<dbReference type="PANTHER" id="PTHR30408">
    <property type="entry name" value="TYPE-1 RESTRICTION ENZYME ECOKI SPECIFICITY PROTEIN"/>
    <property type="match status" value="1"/>
</dbReference>
<evidence type="ECO:0000313" key="5">
    <source>
        <dbReference type="EMBL" id="MBP2412276.1"/>
    </source>
</evidence>